<name>U1Q9K2_9ACTO</name>
<gene>
    <name evidence="1" type="ORF">HMPREF1549_01630</name>
</gene>
<dbReference type="Proteomes" id="UP000016498">
    <property type="component" value="Unassembled WGS sequence"/>
</dbReference>
<proteinExistence type="predicted"/>
<protein>
    <submittedName>
        <fullName evidence="1">Uncharacterized protein</fullName>
    </submittedName>
</protein>
<evidence type="ECO:0000313" key="2">
    <source>
        <dbReference type="Proteomes" id="UP000016498"/>
    </source>
</evidence>
<evidence type="ECO:0000313" key="1">
    <source>
        <dbReference type="EMBL" id="ERH18734.1"/>
    </source>
</evidence>
<sequence length="43" mass="4940">MRPPWGMELTAMSQGYWDSRVRARSGAAHERSSYVQQGNRIDT</sequence>
<organism evidence="1 2">
    <name type="scientific">Actinomyces johnsonii F0510</name>
    <dbReference type="NCBI Taxonomy" id="1227262"/>
    <lineage>
        <taxon>Bacteria</taxon>
        <taxon>Bacillati</taxon>
        <taxon>Actinomycetota</taxon>
        <taxon>Actinomycetes</taxon>
        <taxon>Actinomycetales</taxon>
        <taxon>Actinomycetaceae</taxon>
        <taxon>Actinomyces</taxon>
    </lineage>
</organism>
<comment type="caution">
    <text evidence="1">The sequence shown here is derived from an EMBL/GenBank/DDBJ whole genome shotgun (WGS) entry which is preliminary data.</text>
</comment>
<reference evidence="1 2" key="1">
    <citation type="submission" date="2013-06" db="EMBL/GenBank/DDBJ databases">
        <authorList>
            <person name="Weinstock G."/>
            <person name="Sodergren E."/>
            <person name="Lobos E.A."/>
            <person name="Fulton L."/>
            <person name="Fulton R."/>
            <person name="Courtney L."/>
            <person name="Fronick C."/>
            <person name="O'Laughlin M."/>
            <person name="Godfrey J."/>
            <person name="Wilson R.M."/>
            <person name="Miner T."/>
            <person name="Farmer C."/>
            <person name="Delehaunty K."/>
            <person name="Cordes M."/>
            <person name="Minx P."/>
            <person name="Tomlinson C."/>
            <person name="Chen J."/>
            <person name="Wollam A."/>
            <person name="Pepin K.H."/>
            <person name="Bhonagiri V."/>
            <person name="Zhang X."/>
            <person name="Warren W."/>
            <person name="Mitreva M."/>
            <person name="Mardis E.R."/>
            <person name="Wilson R.K."/>
        </authorList>
    </citation>
    <scope>NUCLEOTIDE SEQUENCE [LARGE SCALE GENOMIC DNA]</scope>
    <source>
        <strain evidence="1 2">F0510</strain>
    </source>
</reference>
<dbReference type="EMBL" id="AWSD01000160">
    <property type="protein sequence ID" value="ERH18734.1"/>
    <property type="molecule type" value="Genomic_DNA"/>
</dbReference>
<dbReference type="HOGENOM" id="CLU_3228452_0_0_11"/>
<dbReference type="AlphaFoldDB" id="U1Q9K2"/>
<accession>U1Q9K2</accession>